<dbReference type="Proteomes" id="UP000749559">
    <property type="component" value="Unassembled WGS sequence"/>
</dbReference>
<protein>
    <submittedName>
        <fullName evidence="2">Uncharacterized protein</fullName>
    </submittedName>
</protein>
<sequence>MSLKWLECKITYTLEAWYISCLFSEVSSVFVLVETTTHLIFISKMADYKTLNKSQLLEQLGLRNLQVPKSLTKKQLITIYEDNCLEKSDRGEMDSSDSDEEVDFPRREIDLEPTNNSTLIAMITELQQTVQSL</sequence>
<proteinExistence type="predicted"/>
<evidence type="ECO:0000313" key="2">
    <source>
        <dbReference type="EMBL" id="CAH1791808.1"/>
    </source>
</evidence>
<accession>A0A8S4PEE6</accession>
<comment type="caution">
    <text evidence="2">The sequence shown here is derived from an EMBL/GenBank/DDBJ whole genome shotgun (WGS) entry which is preliminary data.</text>
</comment>
<dbReference type="EMBL" id="CAIIXF020000008">
    <property type="protein sequence ID" value="CAH1791808.1"/>
    <property type="molecule type" value="Genomic_DNA"/>
</dbReference>
<organism evidence="2 3">
    <name type="scientific">Owenia fusiformis</name>
    <name type="common">Polychaete worm</name>
    <dbReference type="NCBI Taxonomy" id="6347"/>
    <lineage>
        <taxon>Eukaryota</taxon>
        <taxon>Metazoa</taxon>
        <taxon>Spiralia</taxon>
        <taxon>Lophotrochozoa</taxon>
        <taxon>Annelida</taxon>
        <taxon>Polychaeta</taxon>
        <taxon>Sedentaria</taxon>
        <taxon>Canalipalpata</taxon>
        <taxon>Sabellida</taxon>
        <taxon>Oweniida</taxon>
        <taxon>Oweniidae</taxon>
        <taxon>Owenia</taxon>
    </lineage>
</organism>
<dbReference type="AlphaFoldDB" id="A0A8S4PEE6"/>
<evidence type="ECO:0000313" key="3">
    <source>
        <dbReference type="Proteomes" id="UP000749559"/>
    </source>
</evidence>
<name>A0A8S4PEE6_OWEFU</name>
<gene>
    <name evidence="2" type="ORF">OFUS_LOCUS16853</name>
</gene>
<feature type="region of interest" description="Disordered" evidence="1">
    <location>
        <begin position="88"/>
        <end position="108"/>
    </location>
</feature>
<keyword evidence="3" id="KW-1185">Reference proteome</keyword>
<reference evidence="2" key="1">
    <citation type="submission" date="2022-03" db="EMBL/GenBank/DDBJ databases">
        <authorList>
            <person name="Martin C."/>
        </authorList>
    </citation>
    <scope>NUCLEOTIDE SEQUENCE</scope>
</reference>
<evidence type="ECO:0000256" key="1">
    <source>
        <dbReference type="SAM" id="MobiDB-lite"/>
    </source>
</evidence>